<feature type="binding site" evidence="6">
    <location>
        <position position="76"/>
    </location>
    <ligand>
        <name>tRNA</name>
        <dbReference type="ChEBI" id="CHEBI:17843"/>
    </ligand>
</feature>
<dbReference type="GO" id="GO:0004045">
    <property type="term" value="F:peptidyl-tRNA hydrolase activity"/>
    <property type="evidence" value="ECO:0007669"/>
    <property type="project" value="UniProtKB-UniRule"/>
</dbReference>
<dbReference type="Gene3D" id="3.40.50.1470">
    <property type="entry name" value="Peptidyl-tRNA hydrolase"/>
    <property type="match status" value="1"/>
</dbReference>
<comment type="function">
    <text evidence="6">Hydrolyzes ribosome-free peptidyl-tRNAs (with 1 or more amino acids incorporated), which drop off the ribosome during protein synthesis, or as a result of ribosome stalling.</text>
</comment>
<evidence type="ECO:0000256" key="5">
    <source>
        <dbReference type="ARBA" id="ARBA00050038"/>
    </source>
</evidence>
<proteinExistence type="inferred from homology"/>
<evidence type="ECO:0000256" key="4">
    <source>
        <dbReference type="ARBA" id="ARBA00022884"/>
    </source>
</evidence>
<gene>
    <name evidence="6 7" type="primary">pth</name>
    <name evidence="7" type="ORF">PITCH_A1740025</name>
</gene>
<evidence type="ECO:0000256" key="2">
    <source>
        <dbReference type="ARBA" id="ARBA00022555"/>
    </source>
</evidence>
<comment type="caution">
    <text evidence="6">Lacks conserved residue(s) required for the propagation of feature annotation.</text>
</comment>
<dbReference type="InterPro" id="IPR001328">
    <property type="entry name" value="Pept_tRNA_hydro"/>
</dbReference>
<comment type="similarity">
    <text evidence="6">Belongs to the PTH family.</text>
</comment>
<evidence type="ECO:0000256" key="1">
    <source>
        <dbReference type="ARBA" id="ARBA00013260"/>
    </source>
</evidence>
<evidence type="ECO:0000256" key="6">
    <source>
        <dbReference type="HAMAP-Rule" id="MF_00083"/>
    </source>
</evidence>
<evidence type="ECO:0000256" key="3">
    <source>
        <dbReference type="ARBA" id="ARBA00022801"/>
    </source>
</evidence>
<keyword evidence="6" id="KW-0963">Cytoplasm</keyword>
<keyword evidence="2 6" id="KW-0820">tRNA-binding</keyword>
<comment type="catalytic activity">
    <reaction evidence="6">
        <text>an N-acyl-L-alpha-aminoacyl-tRNA + H2O = an N-acyl-L-amino acid + a tRNA + H(+)</text>
        <dbReference type="Rhea" id="RHEA:54448"/>
        <dbReference type="Rhea" id="RHEA-COMP:10123"/>
        <dbReference type="Rhea" id="RHEA-COMP:13883"/>
        <dbReference type="ChEBI" id="CHEBI:15377"/>
        <dbReference type="ChEBI" id="CHEBI:15378"/>
        <dbReference type="ChEBI" id="CHEBI:59874"/>
        <dbReference type="ChEBI" id="CHEBI:78442"/>
        <dbReference type="ChEBI" id="CHEBI:138191"/>
        <dbReference type="EC" id="3.1.1.29"/>
    </reaction>
</comment>
<feature type="site" description="Stabilizes the basic form of H active site to accept a proton" evidence="6">
    <location>
        <position position="101"/>
    </location>
</feature>
<comment type="function">
    <text evidence="6">Catalyzes the release of premature peptidyl moieties from peptidyl-tRNA molecules trapped in stalled 50S ribosomal subunits, and thus maintains levels of free tRNAs and 50S ribosomes.</text>
</comment>
<sequence>MKGGEGQTTKPCLIVGLGNPGSEYENSRHNVGFMAIDLMCNALGIRLSGRSFQSNSAHTRIQDKKVMVLCPLTFMNRSGAAVKACAEYYSIEPKDILVIHDDIDLMVGRVRVSRDSGSGGHKGVQSIIDYLGSKCFCRVKIGIGRPRYGEPVEDYVLSPFYKDEREHIAEALRVALQACELFVLEGIEPAMNNINRLNRANKEES</sequence>
<keyword evidence="3 6" id="KW-0378">Hydrolase</keyword>
<dbReference type="PANTHER" id="PTHR17224">
    <property type="entry name" value="PEPTIDYL-TRNA HYDROLASE"/>
    <property type="match status" value="1"/>
</dbReference>
<comment type="subcellular location">
    <subcellularLocation>
        <location evidence="6">Cytoplasm</location>
    </subcellularLocation>
</comment>
<dbReference type="AlphaFoldDB" id="A0A445MUR1"/>
<keyword evidence="4 6" id="KW-0694">RNA-binding</keyword>
<name>A0A445MUR1_9BACT</name>
<dbReference type="InterPro" id="IPR036416">
    <property type="entry name" value="Pept_tRNA_hydro_sf"/>
</dbReference>
<dbReference type="HAMAP" id="MF_00083">
    <property type="entry name" value="Pept_tRNA_hydro_bact"/>
    <property type="match status" value="1"/>
</dbReference>
<evidence type="ECO:0000313" key="7">
    <source>
        <dbReference type="EMBL" id="SPD73216.1"/>
    </source>
</evidence>
<feature type="site" description="Discriminates between blocked and unblocked aminoacyl-tRNA" evidence="6">
    <location>
        <position position="19"/>
    </location>
</feature>
<dbReference type="GO" id="GO:0000049">
    <property type="term" value="F:tRNA binding"/>
    <property type="evidence" value="ECO:0007669"/>
    <property type="project" value="UniProtKB-UniRule"/>
</dbReference>
<organism evidence="7">
    <name type="scientific">uncultured Desulfobacterium sp</name>
    <dbReference type="NCBI Taxonomy" id="201089"/>
    <lineage>
        <taxon>Bacteria</taxon>
        <taxon>Pseudomonadati</taxon>
        <taxon>Thermodesulfobacteriota</taxon>
        <taxon>Desulfobacteria</taxon>
        <taxon>Desulfobacterales</taxon>
        <taxon>Desulfobacteriaceae</taxon>
        <taxon>Desulfobacterium</taxon>
        <taxon>environmental samples</taxon>
    </lineage>
</organism>
<dbReference type="FunFam" id="3.40.50.1470:FF:000001">
    <property type="entry name" value="Peptidyl-tRNA hydrolase"/>
    <property type="match status" value="1"/>
</dbReference>
<dbReference type="CDD" id="cd00462">
    <property type="entry name" value="PTH"/>
    <property type="match status" value="1"/>
</dbReference>
<dbReference type="NCBIfam" id="TIGR00447">
    <property type="entry name" value="pth"/>
    <property type="match status" value="1"/>
</dbReference>
<dbReference type="PANTHER" id="PTHR17224:SF1">
    <property type="entry name" value="PEPTIDYL-TRNA HYDROLASE"/>
    <property type="match status" value="1"/>
</dbReference>
<dbReference type="GO" id="GO:0072344">
    <property type="term" value="P:rescue of stalled ribosome"/>
    <property type="evidence" value="ECO:0007669"/>
    <property type="project" value="UniProtKB-UniRule"/>
</dbReference>
<dbReference type="EC" id="3.1.1.29" evidence="1 6"/>
<dbReference type="GO" id="GO:0005737">
    <property type="term" value="C:cytoplasm"/>
    <property type="evidence" value="ECO:0007669"/>
    <property type="project" value="UniProtKB-SubCell"/>
</dbReference>
<dbReference type="Pfam" id="PF01195">
    <property type="entry name" value="Pept_tRNA_hydro"/>
    <property type="match status" value="1"/>
</dbReference>
<reference evidence="7" key="1">
    <citation type="submission" date="2018-01" db="EMBL/GenBank/DDBJ databases">
        <authorList>
            <person name="Regsiter A."/>
            <person name="William W."/>
        </authorList>
    </citation>
    <scope>NUCLEOTIDE SEQUENCE</scope>
    <source>
        <strain evidence="7">TRIP AH-1</strain>
    </source>
</reference>
<dbReference type="SUPFAM" id="SSF53178">
    <property type="entry name" value="Peptidyl-tRNA hydrolase-like"/>
    <property type="match status" value="1"/>
</dbReference>
<protein>
    <recommendedName>
        <fullName evidence="5 6">Peptidyl-tRNA hydrolase</fullName>
        <shortName evidence="6">Pth</shortName>
        <ecNumber evidence="1 6">3.1.1.29</ecNumber>
    </recommendedName>
</protein>
<feature type="active site" description="Proton acceptor" evidence="6">
    <location>
        <position position="29"/>
    </location>
</feature>
<accession>A0A445MUR1</accession>
<feature type="binding site" evidence="6">
    <location>
        <position position="74"/>
    </location>
    <ligand>
        <name>tRNA</name>
        <dbReference type="ChEBI" id="CHEBI:17843"/>
    </ligand>
</feature>
<comment type="subunit">
    <text evidence="6">Monomer.</text>
</comment>
<feature type="binding site" evidence="6">
    <location>
        <position position="24"/>
    </location>
    <ligand>
        <name>tRNA</name>
        <dbReference type="ChEBI" id="CHEBI:17843"/>
    </ligand>
</feature>
<dbReference type="GO" id="GO:0006515">
    <property type="term" value="P:protein quality control for misfolded or incompletely synthesized proteins"/>
    <property type="evidence" value="ECO:0007669"/>
    <property type="project" value="UniProtKB-UniRule"/>
</dbReference>
<dbReference type="EMBL" id="OJIN01000084">
    <property type="protein sequence ID" value="SPD73216.1"/>
    <property type="molecule type" value="Genomic_DNA"/>
</dbReference>